<dbReference type="Proteomes" id="UP000187209">
    <property type="component" value="Unassembled WGS sequence"/>
</dbReference>
<dbReference type="InterPro" id="IPR020843">
    <property type="entry name" value="ER"/>
</dbReference>
<dbReference type="AlphaFoldDB" id="A0A1R2CLK9"/>
<gene>
    <name evidence="6" type="ORF">SteCoe_7887</name>
</gene>
<dbReference type="InterPro" id="IPR036291">
    <property type="entry name" value="NAD(P)-bd_dom_sf"/>
</dbReference>
<sequence>MTSSHQVYSDRTSKICDIGDAHGVAILSKAAGLDVEYVPFRHAPLLDNEIRIRVTDSGLCQSDAFMMKNAWGISAFPLVAGHEILGIVTHIGEKVTKFQVGDRVGQEPLKDSCEHCHDCMLGFTNVCSQNRFTIGQEFGGFATSFQSRANNFTKIPDIIPGSAAPLMCAGTTVYSPLSRDLSPGMKVGIIGVGGLGHLGIMYANKMGCEVTAISTSLDKEAEAKSFGAHHFLVSKDLEAVKNAERTLDYILDTATVYSLDMSTTLLKPRGVVNIVGAPDDPKHHSFNAFSAVSKNLTIKGSAAGSRLETEKMIEFSARHSVYPKSEVYKFSDFNLALDSLARGIPRAPRYRAVLETASFFENFTPSN</sequence>
<keyword evidence="4" id="KW-0560">Oxidoreductase</keyword>
<evidence type="ECO:0000256" key="1">
    <source>
        <dbReference type="ARBA" id="ARBA00001947"/>
    </source>
</evidence>
<evidence type="ECO:0000259" key="5">
    <source>
        <dbReference type="SMART" id="SM00829"/>
    </source>
</evidence>
<dbReference type="SMART" id="SM00829">
    <property type="entry name" value="PKS_ER"/>
    <property type="match status" value="1"/>
</dbReference>
<dbReference type="Pfam" id="PF08240">
    <property type="entry name" value="ADH_N"/>
    <property type="match status" value="1"/>
</dbReference>
<evidence type="ECO:0000313" key="7">
    <source>
        <dbReference type="Proteomes" id="UP000187209"/>
    </source>
</evidence>
<keyword evidence="2" id="KW-0479">Metal-binding</keyword>
<protein>
    <recommendedName>
        <fullName evidence="5">Enoyl reductase (ER) domain-containing protein</fullName>
    </recommendedName>
</protein>
<dbReference type="SUPFAM" id="SSF50129">
    <property type="entry name" value="GroES-like"/>
    <property type="match status" value="1"/>
</dbReference>
<dbReference type="GO" id="GO:0046872">
    <property type="term" value="F:metal ion binding"/>
    <property type="evidence" value="ECO:0007669"/>
    <property type="project" value="UniProtKB-KW"/>
</dbReference>
<feature type="domain" description="Enoyl reductase (ER)" evidence="5">
    <location>
        <begin position="32"/>
        <end position="344"/>
    </location>
</feature>
<proteinExistence type="predicted"/>
<dbReference type="EMBL" id="MPUH01000115">
    <property type="protein sequence ID" value="OMJ89898.1"/>
    <property type="molecule type" value="Genomic_DNA"/>
</dbReference>
<comment type="caution">
    <text evidence="6">The sequence shown here is derived from an EMBL/GenBank/DDBJ whole genome shotgun (WGS) entry which is preliminary data.</text>
</comment>
<dbReference type="GO" id="GO:0016616">
    <property type="term" value="F:oxidoreductase activity, acting on the CH-OH group of donors, NAD or NADP as acceptor"/>
    <property type="evidence" value="ECO:0007669"/>
    <property type="project" value="InterPro"/>
</dbReference>
<dbReference type="Gene3D" id="3.40.50.720">
    <property type="entry name" value="NAD(P)-binding Rossmann-like Domain"/>
    <property type="match status" value="1"/>
</dbReference>
<dbReference type="InterPro" id="IPR013154">
    <property type="entry name" value="ADH-like_N"/>
</dbReference>
<dbReference type="InterPro" id="IPR047109">
    <property type="entry name" value="CAD-like"/>
</dbReference>
<keyword evidence="3" id="KW-0862">Zinc</keyword>
<dbReference type="Pfam" id="PF00107">
    <property type="entry name" value="ADH_zinc_N"/>
    <property type="match status" value="1"/>
</dbReference>
<organism evidence="6 7">
    <name type="scientific">Stentor coeruleus</name>
    <dbReference type="NCBI Taxonomy" id="5963"/>
    <lineage>
        <taxon>Eukaryota</taxon>
        <taxon>Sar</taxon>
        <taxon>Alveolata</taxon>
        <taxon>Ciliophora</taxon>
        <taxon>Postciliodesmatophora</taxon>
        <taxon>Heterotrichea</taxon>
        <taxon>Heterotrichida</taxon>
        <taxon>Stentoridae</taxon>
        <taxon>Stentor</taxon>
    </lineage>
</organism>
<dbReference type="InterPro" id="IPR011032">
    <property type="entry name" value="GroES-like_sf"/>
</dbReference>
<evidence type="ECO:0000256" key="3">
    <source>
        <dbReference type="ARBA" id="ARBA00022833"/>
    </source>
</evidence>
<dbReference type="SUPFAM" id="SSF51735">
    <property type="entry name" value="NAD(P)-binding Rossmann-fold domains"/>
    <property type="match status" value="1"/>
</dbReference>
<name>A0A1R2CLK9_9CILI</name>
<dbReference type="CDD" id="cd05283">
    <property type="entry name" value="CAD1"/>
    <property type="match status" value="1"/>
</dbReference>
<comment type="cofactor">
    <cofactor evidence="1">
        <name>Zn(2+)</name>
        <dbReference type="ChEBI" id="CHEBI:29105"/>
    </cofactor>
</comment>
<accession>A0A1R2CLK9</accession>
<keyword evidence="7" id="KW-1185">Reference proteome</keyword>
<reference evidence="6 7" key="1">
    <citation type="submission" date="2016-11" db="EMBL/GenBank/DDBJ databases">
        <title>The macronuclear genome of Stentor coeruleus: a giant cell with tiny introns.</title>
        <authorList>
            <person name="Slabodnick M."/>
            <person name="Ruby J.G."/>
            <person name="Reiff S.B."/>
            <person name="Swart E.C."/>
            <person name="Gosai S."/>
            <person name="Prabakaran S."/>
            <person name="Witkowska E."/>
            <person name="Larue G.E."/>
            <person name="Fisher S."/>
            <person name="Freeman R.M."/>
            <person name="Gunawardena J."/>
            <person name="Chu W."/>
            <person name="Stover N.A."/>
            <person name="Gregory B.D."/>
            <person name="Nowacki M."/>
            <person name="Derisi J."/>
            <person name="Roy S.W."/>
            <person name="Marshall W.F."/>
            <person name="Sood P."/>
        </authorList>
    </citation>
    <scope>NUCLEOTIDE SEQUENCE [LARGE SCALE GENOMIC DNA]</scope>
    <source>
        <strain evidence="6">WM001</strain>
    </source>
</reference>
<dbReference type="InterPro" id="IPR013149">
    <property type="entry name" value="ADH-like_C"/>
</dbReference>
<evidence type="ECO:0000256" key="2">
    <source>
        <dbReference type="ARBA" id="ARBA00022723"/>
    </source>
</evidence>
<evidence type="ECO:0000313" key="6">
    <source>
        <dbReference type="EMBL" id="OMJ89898.1"/>
    </source>
</evidence>
<dbReference type="PANTHER" id="PTHR42683">
    <property type="entry name" value="ALDEHYDE REDUCTASE"/>
    <property type="match status" value="1"/>
</dbReference>
<dbReference type="Gene3D" id="3.90.180.10">
    <property type="entry name" value="Medium-chain alcohol dehydrogenases, catalytic domain"/>
    <property type="match status" value="1"/>
</dbReference>
<dbReference type="FunFam" id="3.40.50.720:FF:000022">
    <property type="entry name" value="Cinnamyl alcohol dehydrogenase"/>
    <property type="match status" value="1"/>
</dbReference>
<evidence type="ECO:0000256" key="4">
    <source>
        <dbReference type="ARBA" id="ARBA00023002"/>
    </source>
</evidence>
<dbReference type="OrthoDB" id="1879366at2759"/>